<dbReference type="PROSITE" id="PS50113">
    <property type="entry name" value="PAC"/>
    <property type="match status" value="1"/>
</dbReference>
<evidence type="ECO:0000259" key="7">
    <source>
        <dbReference type="PROSITE" id="PS50109"/>
    </source>
</evidence>
<organism evidence="9 10">
    <name type="scientific">Chitinophaga pinensis</name>
    <dbReference type="NCBI Taxonomy" id="79329"/>
    <lineage>
        <taxon>Bacteria</taxon>
        <taxon>Pseudomonadati</taxon>
        <taxon>Bacteroidota</taxon>
        <taxon>Chitinophagia</taxon>
        <taxon>Chitinophagales</taxon>
        <taxon>Chitinophagaceae</taxon>
        <taxon>Chitinophaga</taxon>
    </lineage>
</organism>
<keyword evidence="3" id="KW-0597">Phosphoprotein</keyword>
<dbReference type="AlphaFoldDB" id="A0A5C6LS76"/>
<gene>
    <name evidence="9" type="ORF">FEF09_15925</name>
</gene>
<dbReference type="OrthoDB" id="5522855at2"/>
<dbReference type="PROSITE" id="PS50109">
    <property type="entry name" value="HIS_KIN"/>
    <property type="match status" value="1"/>
</dbReference>
<keyword evidence="4" id="KW-0808">Transferase</keyword>
<dbReference type="InterPro" id="IPR003594">
    <property type="entry name" value="HATPase_dom"/>
</dbReference>
<evidence type="ECO:0000259" key="8">
    <source>
        <dbReference type="PROSITE" id="PS50113"/>
    </source>
</evidence>
<name>A0A5C6LS76_9BACT</name>
<reference evidence="9 10" key="1">
    <citation type="submission" date="2019-08" db="EMBL/GenBank/DDBJ databases">
        <title>Whole genome sequencing of chitin degrading bacteria Chitinophaga pinensis YS16.</title>
        <authorList>
            <person name="Singh R.P."/>
            <person name="Manchanda G."/>
            <person name="Maurya I.K."/>
            <person name="Joshi N.K."/>
            <person name="Srivastava A.K."/>
        </authorList>
    </citation>
    <scope>NUCLEOTIDE SEQUENCE [LARGE SCALE GENOMIC DNA]</scope>
    <source>
        <strain evidence="9 10">YS-16</strain>
    </source>
</reference>
<evidence type="ECO:0000256" key="5">
    <source>
        <dbReference type="ARBA" id="ARBA00022777"/>
    </source>
</evidence>
<dbReference type="PANTHER" id="PTHR43304:SF1">
    <property type="entry name" value="PAC DOMAIN-CONTAINING PROTEIN"/>
    <property type="match status" value="1"/>
</dbReference>
<evidence type="ECO:0000256" key="1">
    <source>
        <dbReference type="ARBA" id="ARBA00000085"/>
    </source>
</evidence>
<protein>
    <recommendedName>
        <fullName evidence="2">histidine kinase</fullName>
        <ecNumber evidence="2">2.7.13.3</ecNumber>
    </recommendedName>
</protein>
<dbReference type="InterPro" id="IPR052162">
    <property type="entry name" value="Sensor_kinase/Photoreceptor"/>
</dbReference>
<keyword evidence="5" id="KW-0418">Kinase</keyword>
<dbReference type="Pfam" id="PF13426">
    <property type="entry name" value="PAS_9"/>
    <property type="match status" value="2"/>
</dbReference>
<dbReference type="RefSeq" id="WP_146306044.1">
    <property type="nucleotide sequence ID" value="NZ_VOHS01000015.1"/>
</dbReference>
<proteinExistence type="predicted"/>
<dbReference type="Proteomes" id="UP000318815">
    <property type="component" value="Unassembled WGS sequence"/>
</dbReference>
<dbReference type="NCBIfam" id="TIGR00229">
    <property type="entry name" value="sensory_box"/>
    <property type="match status" value="1"/>
</dbReference>
<dbReference type="InterPro" id="IPR035965">
    <property type="entry name" value="PAS-like_dom_sf"/>
</dbReference>
<feature type="coiled-coil region" evidence="6">
    <location>
        <begin position="491"/>
        <end position="522"/>
    </location>
</feature>
<dbReference type="PANTHER" id="PTHR43304">
    <property type="entry name" value="PHYTOCHROME-LIKE PROTEIN CPH1"/>
    <property type="match status" value="1"/>
</dbReference>
<dbReference type="CDD" id="cd00082">
    <property type="entry name" value="HisKA"/>
    <property type="match status" value="1"/>
</dbReference>
<feature type="domain" description="Histidine kinase" evidence="7">
    <location>
        <begin position="525"/>
        <end position="737"/>
    </location>
</feature>
<keyword evidence="10" id="KW-1185">Reference proteome</keyword>
<dbReference type="InterPro" id="IPR003661">
    <property type="entry name" value="HisK_dim/P_dom"/>
</dbReference>
<dbReference type="InterPro" id="IPR000700">
    <property type="entry name" value="PAS-assoc_C"/>
</dbReference>
<dbReference type="PRINTS" id="PR00344">
    <property type="entry name" value="BCTRLSENSOR"/>
</dbReference>
<dbReference type="EMBL" id="VOHS01000015">
    <property type="protein sequence ID" value="TWV99477.1"/>
    <property type="molecule type" value="Genomic_DNA"/>
</dbReference>
<feature type="domain" description="PAC" evidence="8">
    <location>
        <begin position="187"/>
        <end position="247"/>
    </location>
</feature>
<dbReference type="SMART" id="SM00387">
    <property type="entry name" value="HATPase_c"/>
    <property type="match status" value="1"/>
</dbReference>
<keyword evidence="6" id="KW-0175">Coiled coil</keyword>
<comment type="caution">
    <text evidence="9">The sequence shown here is derived from an EMBL/GenBank/DDBJ whole genome shotgun (WGS) entry which is preliminary data.</text>
</comment>
<dbReference type="EC" id="2.7.13.3" evidence="2"/>
<evidence type="ECO:0000256" key="6">
    <source>
        <dbReference type="SAM" id="Coils"/>
    </source>
</evidence>
<dbReference type="Gene3D" id="3.30.450.20">
    <property type="entry name" value="PAS domain"/>
    <property type="match status" value="3"/>
</dbReference>
<dbReference type="Pfam" id="PF02518">
    <property type="entry name" value="HATPase_c"/>
    <property type="match status" value="1"/>
</dbReference>
<dbReference type="InterPro" id="IPR000014">
    <property type="entry name" value="PAS"/>
</dbReference>
<dbReference type="SUPFAM" id="SSF47384">
    <property type="entry name" value="Homodimeric domain of signal transducing histidine kinase"/>
    <property type="match status" value="1"/>
</dbReference>
<dbReference type="Gene3D" id="1.10.287.130">
    <property type="match status" value="1"/>
</dbReference>
<comment type="catalytic activity">
    <reaction evidence="1">
        <text>ATP + protein L-histidine = ADP + protein N-phospho-L-histidine.</text>
        <dbReference type="EC" id="2.7.13.3"/>
    </reaction>
</comment>
<dbReference type="InterPro" id="IPR005467">
    <property type="entry name" value="His_kinase_dom"/>
</dbReference>
<evidence type="ECO:0000256" key="4">
    <source>
        <dbReference type="ARBA" id="ARBA00022679"/>
    </source>
</evidence>
<evidence type="ECO:0000313" key="10">
    <source>
        <dbReference type="Proteomes" id="UP000318815"/>
    </source>
</evidence>
<dbReference type="InterPro" id="IPR004358">
    <property type="entry name" value="Sig_transdc_His_kin-like_C"/>
</dbReference>
<dbReference type="SUPFAM" id="SSF55785">
    <property type="entry name" value="PYP-like sensor domain (PAS domain)"/>
    <property type="match status" value="2"/>
</dbReference>
<dbReference type="InterPro" id="IPR036097">
    <property type="entry name" value="HisK_dim/P_sf"/>
</dbReference>
<evidence type="ECO:0000256" key="3">
    <source>
        <dbReference type="ARBA" id="ARBA00022553"/>
    </source>
</evidence>
<evidence type="ECO:0000313" key="9">
    <source>
        <dbReference type="EMBL" id="TWV99477.1"/>
    </source>
</evidence>
<dbReference type="GO" id="GO:0000155">
    <property type="term" value="F:phosphorelay sensor kinase activity"/>
    <property type="evidence" value="ECO:0007669"/>
    <property type="project" value="InterPro"/>
</dbReference>
<dbReference type="InterPro" id="IPR036890">
    <property type="entry name" value="HATPase_C_sf"/>
</dbReference>
<evidence type="ECO:0000256" key="2">
    <source>
        <dbReference type="ARBA" id="ARBA00012438"/>
    </source>
</evidence>
<dbReference type="Gene3D" id="3.30.565.10">
    <property type="entry name" value="Histidine kinase-like ATPase, C-terminal domain"/>
    <property type="match status" value="1"/>
</dbReference>
<dbReference type="SUPFAM" id="SSF55874">
    <property type="entry name" value="ATPase domain of HSP90 chaperone/DNA topoisomerase II/histidine kinase"/>
    <property type="match status" value="1"/>
</dbReference>
<dbReference type="CDD" id="cd00075">
    <property type="entry name" value="HATPase"/>
    <property type="match status" value="1"/>
</dbReference>
<accession>A0A5C6LS76</accession>
<sequence>MMNAIMSNALTGVIPALLLDLHGNLLYANQQASGWLQIPEGEFHPAGNITTVHFNDVIGKNAGVYWPMLCHLLNMGRPACVEMYCHTRQWVQWKLSPAGDHFLLSGTDITGRRPAEPASVLHAMPFGLQHFSPDGTHRGANELQQQIWEGIDPVLCMPGYNLFEEPVFQETGLCELFTAVQCNCRPATGEILLGYREQAINGVIRILPAYYEATVFAVTDQQGSIVELVMIMSDITEKQLSLMQLQKSARLLDLIIEHLPIGYIQFDHFGFIRRINQTQREFFQYEYEEGETPFNIMNDPFSRLYGLDELFIHVMVHNKMLRVEKQLDFSKDSRWTAQNKEVWLDLTLFPLRDPVDQEQIVVALVNDITDKKLERQMRNLLQRNTEQLHLFFDAVDMGYATMEKDGTLSFVNTKAEEMAGRQVLPGENLFNVLPELGHLSPFRTRFSAALTDTVSQSFSSYFPRRYKWYEFLITHMSDGTVSVFIRDISDSRNMQKDLFRANKQLNKLNRSLVNQNQQLEDFAHITSHNLRAPIANLKALMQMHNDSVLQHEKEQYLSLLQEVIFKIDETLNDLVDVVQIRKDVDMEREELIFAERLQHVKDVLFADIEKSGIQLTTNFEHAPSLEFPRLYLDSILQNLITNAIRYRTLEHKPRLHLRSWRENGRTMLTVEDNGLGIDMERFGHKLFGFRKTFHKNKDAKGIGLFITKTQVEAMGGSIRAESTPGRGTKFIITFKTE</sequence>